<proteinExistence type="predicted"/>
<evidence type="ECO:0008006" key="3">
    <source>
        <dbReference type="Google" id="ProtNLM"/>
    </source>
</evidence>
<protein>
    <recommendedName>
        <fullName evidence="3">Tail protein</fullName>
    </recommendedName>
</protein>
<organism evidence="1 2">
    <name type="scientific">phage Lak_Megaphage_RVC_AP3_GC26</name>
    <dbReference type="NCBI Taxonomy" id="3109225"/>
    <lineage>
        <taxon>Viruses</taxon>
        <taxon>Duplodnaviria</taxon>
        <taxon>Heunggongvirae</taxon>
        <taxon>Uroviricota</taxon>
        <taxon>Caudoviricetes</taxon>
        <taxon>Caudoviricetes code 15 clade</taxon>
    </lineage>
</organism>
<evidence type="ECO:0000313" key="1">
    <source>
        <dbReference type="EMBL" id="WQJ51204.1"/>
    </source>
</evidence>
<name>A0ABZ0Z2I5_9CAUD</name>
<accession>A0ABZ0Z2I5</accession>
<dbReference type="EMBL" id="OR769219">
    <property type="protein sequence ID" value="WQJ51204.1"/>
    <property type="molecule type" value="Genomic_DNA"/>
</dbReference>
<dbReference type="Proteomes" id="UP001348805">
    <property type="component" value="Segment"/>
</dbReference>
<sequence>MESLFDEETDNILSSDKDSIDTVFAEKVTGVTIGKDKIEYEAVDLDLPSGNLWCDRNIGATRPTKTGGYFRRKGFTLDKISLDSAAGINWDSYVELLYSRLKNKTIKYKTVPEFILGTGWDIPSKKDIEELINNTDVSQIRVGRNDIAFKVSSLKNSNKFIIIPSTGYIKGKKVYDKEDAIFWSSTAITSYDANYSFYIHDKFNISFAAADMLSSLPIRAIRKK</sequence>
<reference evidence="1 2" key="1">
    <citation type="submission" date="2023-11" db="EMBL/GenBank/DDBJ databases">
        <authorList>
            <person name="Cook R."/>
            <person name="Crisci M."/>
            <person name="Pye H."/>
            <person name="Adriaenssens E."/>
            <person name="Santini J."/>
        </authorList>
    </citation>
    <scope>NUCLEOTIDE SEQUENCE [LARGE SCALE GENOMIC DNA]</scope>
    <source>
        <strain evidence="1">Lak_Megaphage_RVC_AP3_GC26</strain>
    </source>
</reference>
<keyword evidence="2" id="KW-1185">Reference proteome</keyword>
<evidence type="ECO:0000313" key="2">
    <source>
        <dbReference type="Proteomes" id="UP001348805"/>
    </source>
</evidence>